<gene>
    <name evidence="2" type="ORF">K1W68_15595</name>
</gene>
<evidence type="ECO:0000313" key="3">
    <source>
        <dbReference type="Proteomes" id="UP001202887"/>
    </source>
</evidence>
<organism evidence="2 3">
    <name type="scientific">Novacetimonas hansenii</name>
    <name type="common">Komagataeibacter hansenii</name>
    <dbReference type="NCBI Taxonomy" id="436"/>
    <lineage>
        <taxon>Bacteria</taxon>
        <taxon>Pseudomonadati</taxon>
        <taxon>Pseudomonadota</taxon>
        <taxon>Alphaproteobacteria</taxon>
        <taxon>Acetobacterales</taxon>
        <taxon>Acetobacteraceae</taxon>
        <taxon>Novacetimonas</taxon>
    </lineage>
</organism>
<sequence length="195" mass="20591">MTKEPTRGKRKNATSAPQPASAGSTRATPQAEAPYRARRLRSLGALMPGVTRPAFRKQSPAAVQVMLDWPDIVGPELARATVPRRLSAGTLTVACVGPVATELQHLAPVVIARINGVCGAGVVSRLKMLQDITLRPTPPPPRPRPVPVPVVIGDMPEGPLRDALSRLGGWVEQRGTAHREGVARGGIVKPRGGIT</sequence>
<evidence type="ECO:0000313" key="2">
    <source>
        <dbReference type="EMBL" id="MCJ8355389.1"/>
    </source>
</evidence>
<feature type="compositionally biased region" description="Polar residues" evidence="1">
    <location>
        <begin position="13"/>
        <end position="28"/>
    </location>
</feature>
<accession>A0AAW5EV18</accession>
<comment type="caution">
    <text evidence="2">The sequence shown here is derived from an EMBL/GenBank/DDBJ whole genome shotgun (WGS) entry which is preliminary data.</text>
</comment>
<dbReference type="Pfam" id="PF05258">
    <property type="entry name" value="DciA"/>
    <property type="match status" value="1"/>
</dbReference>
<name>A0AAW5EV18_NOVHA</name>
<reference evidence="2" key="1">
    <citation type="journal article" date="2021" name="Polymers (Basel)">
        <title>Highly Stretchable Bacterial Cellulose Produced by Komagataeibacter hansenii SI1.</title>
        <authorList>
            <person name="Cielecka I."/>
            <person name="Ryngajllo M."/>
            <person name="Maniukiewicz W."/>
            <person name="Bielecki S."/>
        </authorList>
    </citation>
    <scope>NUCLEOTIDE SEQUENCE</scope>
    <source>
        <strain evidence="2">SI1</strain>
    </source>
</reference>
<dbReference type="PANTHER" id="PTHR36456">
    <property type="entry name" value="UPF0232 PROTEIN SCO3875"/>
    <property type="match status" value="1"/>
</dbReference>
<dbReference type="EMBL" id="JAIBCX010000086">
    <property type="protein sequence ID" value="MCJ8355389.1"/>
    <property type="molecule type" value="Genomic_DNA"/>
</dbReference>
<feature type="region of interest" description="Disordered" evidence="1">
    <location>
        <begin position="1"/>
        <end position="35"/>
    </location>
</feature>
<evidence type="ECO:0000256" key="1">
    <source>
        <dbReference type="SAM" id="MobiDB-lite"/>
    </source>
</evidence>
<reference evidence="2" key="2">
    <citation type="submission" date="2022-03" db="EMBL/GenBank/DDBJ databases">
        <authorList>
            <person name="Ryngajllo M."/>
            <person name="Jacek P."/>
            <person name="Kubiak K."/>
        </authorList>
    </citation>
    <scope>NUCLEOTIDE SEQUENCE</scope>
    <source>
        <strain evidence="2">SI1</strain>
    </source>
</reference>
<dbReference type="Proteomes" id="UP001202887">
    <property type="component" value="Unassembled WGS sequence"/>
</dbReference>
<dbReference type="InterPro" id="IPR007922">
    <property type="entry name" value="DciA-like"/>
</dbReference>
<protein>
    <submittedName>
        <fullName evidence="2">DUF721 domain-containing protein</fullName>
    </submittedName>
</protein>
<dbReference type="AlphaFoldDB" id="A0AAW5EV18"/>
<proteinExistence type="predicted"/>
<dbReference type="PANTHER" id="PTHR36456:SF1">
    <property type="entry name" value="UPF0232 PROTEIN SCO3875"/>
    <property type="match status" value="1"/>
</dbReference>